<dbReference type="EMBL" id="ANAH02000004">
    <property type="protein sequence ID" value="EPX63983.1"/>
    <property type="molecule type" value="Genomic_DNA"/>
</dbReference>
<keyword evidence="3" id="KW-1185">Reference proteome</keyword>
<proteinExistence type="predicted"/>
<comment type="caution">
    <text evidence="2">The sequence shown here is derived from an EMBL/GenBank/DDBJ whole genome shotgun (WGS) entry which is preliminary data.</text>
</comment>
<reference evidence="2" key="1">
    <citation type="submission" date="2013-05" db="EMBL/GenBank/DDBJ databases">
        <title>Genome assembly of Cystobacter fuscus DSM 2262.</title>
        <authorList>
            <person name="Sharma G."/>
            <person name="Khatri I."/>
            <person name="Kaur C."/>
            <person name="Mayilraj S."/>
            <person name="Subramanian S."/>
        </authorList>
    </citation>
    <scope>NUCLEOTIDE SEQUENCE [LARGE SCALE GENOMIC DNA]</scope>
    <source>
        <strain evidence="2">DSM 2262</strain>
    </source>
</reference>
<dbReference type="Proteomes" id="UP000011682">
    <property type="component" value="Unassembled WGS sequence"/>
</dbReference>
<feature type="compositionally biased region" description="Basic residues" evidence="1">
    <location>
        <begin position="17"/>
        <end position="27"/>
    </location>
</feature>
<feature type="region of interest" description="Disordered" evidence="1">
    <location>
        <begin position="1"/>
        <end position="64"/>
    </location>
</feature>
<dbReference type="AlphaFoldDB" id="S9R4Y1"/>
<organism evidence="2 3">
    <name type="scientific">Cystobacter fuscus (strain ATCC 25194 / DSM 2262 / NBRC 100088 / M29)</name>
    <dbReference type="NCBI Taxonomy" id="1242864"/>
    <lineage>
        <taxon>Bacteria</taxon>
        <taxon>Pseudomonadati</taxon>
        <taxon>Myxococcota</taxon>
        <taxon>Myxococcia</taxon>
        <taxon>Myxococcales</taxon>
        <taxon>Cystobacterineae</taxon>
        <taxon>Archangiaceae</taxon>
        <taxon>Cystobacter</taxon>
    </lineage>
</organism>
<accession>S9R4Y1</accession>
<sequence length="64" mass="6874">MRAGEGVHRSCAGPRQPRIRNPHRIRRGPSPVGAIRSPVRPPHGKSTLRARAPPPGGATAHSWC</sequence>
<evidence type="ECO:0000313" key="3">
    <source>
        <dbReference type="Proteomes" id="UP000011682"/>
    </source>
</evidence>
<evidence type="ECO:0000256" key="1">
    <source>
        <dbReference type="SAM" id="MobiDB-lite"/>
    </source>
</evidence>
<gene>
    <name evidence="2" type="ORF">D187_005116</name>
</gene>
<protein>
    <submittedName>
        <fullName evidence="2">Uncharacterized protein</fullName>
    </submittedName>
</protein>
<name>S9R4Y1_CYSF2</name>
<evidence type="ECO:0000313" key="2">
    <source>
        <dbReference type="EMBL" id="EPX63983.1"/>
    </source>
</evidence>